<dbReference type="PROSITE" id="PS50157">
    <property type="entry name" value="ZINC_FINGER_C2H2_2"/>
    <property type="match status" value="1"/>
</dbReference>
<dbReference type="InterPro" id="IPR044246">
    <property type="entry name" value="ZFP3-like"/>
</dbReference>
<keyword evidence="2" id="KW-0479">Metal-binding</keyword>
<gene>
    <name evidence="9" type="ORF">Ddye_029719</name>
</gene>
<keyword evidence="4" id="KW-0862">Zinc</keyword>
<dbReference type="InterPro" id="IPR036236">
    <property type="entry name" value="Znf_C2H2_sf"/>
</dbReference>
<keyword evidence="5" id="KW-0539">Nucleus</keyword>
<keyword evidence="3 6" id="KW-0863">Zinc-finger</keyword>
<proteinExistence type="predicted"/>
<dbReference type="SUPFAM" id="SSF57667">
    <property type="entry name" value="beta-beta-alpha zinc fingers"/>
    <property type="match status" value="1"/>
</dbReference>
<dbReference type="AlphaFoldDB" id="A0AAD9TF30"/>
<organism evidence="9 10">
    <name type="scientific">Dipteronia dyeriana</name>
    <dbReference type="NCBI Taxonomy" id="168575"/>
    <lineage>
        <taxon>Eukaryota</taxon>
        <taxon>Viridiplantae</taxon>
        <taxon>Streptophyta</taxon>
        <taxon>Embryophyta</taxon>
        <taxon>Tracheophyta</taxon>
        <taxon>Spermatophyta</taxon>
        <taxon>Magnoliopsida</taxon>
        <taxon>eudicotyledons</taxon>
        <taxon>Gunneridae</taxon>
        <taxon>Pentapetalae</taxon>
        <taxon>rosids</taxon>
        <taxon>malvids</taxon>
        <taxon>Sapindales</taxon>
        <taxon>Sapindaceae</taxon>
        <taxon>Hippocastanoideae</taxon>
        <taxon>Acereae</taxon>
        <taxon>Dipteronia</taxon>
    </lineage>
</organism>
<evidence type="ECO:0000259" key="8">
    <source>
        <dbReference type="PROSITE" id="PS50157"/>
    </source>
</evidence>
<dbReference type="Proteomes" id="UP001280121">
    <property type="component" value="Unassembled WGS sequence"/>
</dbReference>
<evidence type="ECO:0000256" key="3">
    <source>
        <dbReference type="ARBA" id="ARBA00022771"/>
    </source>
</evidence>
<evidence type="ECO:0000256" key="5">
    <source>
        <dbReference type="ARBA" id="ARBA00023242"/>
    </source>
</evidence>
<keyword evidence="10" id="KW-1185">Reference proteome</keyword>
<dbReference type="Pfam" id="PF13912">
    <property type="entry name" value="zf-C2H2_6"/>
    <property type="match status" value="1"/>
</dbReference>
<evidence type="ECO:0000256" key="2">
    <source>
        <dbReference type="ARBA" id="ARBA00022723"/>
    </source>
</evidence>
<feature type="domain" description="C2H2-type" evidence="8">
    <location>
        <begin position="14"/>
        <end position="41"/>
    </location>
</feature>
<evidence type="ECO:0000256" key="6">
    <source>
        <dbReference type="PROSITE-ProRule" id="PRU00042"/>
    </source>
</evidence>
<comment type="subcellular location">
    <subcellularLocation>
        <location evidence="1">Nucleus</location>
    </subcellularLocation>
</comment>
<evidence type="ECO:0000256" key="7">
    <source>
        <dbReference type="SAM" id="MobiDB-lite"/>
    </source>
</evidence>
<evidence type="ECO:0000313" key="9">
    <source>
        <dbReference type="EMBL" id="KAK2634927.1"/>
    </source>
</evidence>
<protein>
    <recommendedName>
        <fullName evidence="8">C2H2-type domain-containing protein</fullName>
    </recommendedName>
</protein>
<dbReference type="GO" id="GO:0008270">
    <property type="term" value="F:zinc ion binding"/>
    <property type="evidence" value="ECO:0007669"/>
    <property type="project" value="UniProtKB-KW"/>
</dbReference>
<feature type="region of interest" description="Disordered" evidence="7">
    <location>
        <begin position="70"/>
        <end position="98"/>
    </location>
</feature>
<dbReference type="InterPro" id="IPR013087">
    <property type="entry name" value="Znf_C2H2_type"/>
</dbReference>
<dbReference type="EMBL" id="JANJYI010000009">
    <property type="protein sequence ID" value="KAK2634927.1"/>
    <property type="molecule type" value="Genomic_DNA"/>
</dbReference>
<dbReference type="GO" id="GO:0009788">
    <property type="term" value="P:negative regulation of abscisic acid-activated signaling pathway"/>
    <property type="evidence" value="ECO:0007669"/>
    <property type="project" value="InterPro"/>
</dbReference>
<accession>A0AAD9TF30</accession>
<reference evidence="9" key="1">
    <citation type="journal article" date="2023" name="Plant J.">
        <title>Genome sequences and population genomics provide insights into the demographic history, inbreeding, and mutation load of two 'living fossil' tree species of Dipteronia.</title>
        <authorList>
            <person name="Feng Y."/>
            <person name="Comes H.P."/>
            <person name="Chen J."/>
            <person name="Zhu S."/>
            <person name="Lu R."/>
            <person name="Zhang X."/>
            <person name="Li P."/>
            <person name="Qiu J."/>
            <person name="Olsen K.M."/>
            <person name="Qiu Y."/>
        </authorList>
    </citation>
    <scope>NUCLEOTIDE SEQUENCE</scope>
    <source>
        <strain evidence="9">KIB01</strain>
    </source>
</reference>
<comment type="caution">
    <text evidence="9">The sequence shown here is derived from an EMBL/GenBank/DDBJ whole genome shotgun (WGS) entry which is preliminary data.</text>
</comment>
<evidence type="ECO:0000313" key="10">
    <source>
        <dbReference type="Proteomes" id="UP001280121"/>
    </source>
</evidence>
<evidence type="ECO:0000256" key="1">
    <source>
        <dbReference type="ARBA" id="ARBA00004123"/>
    </source>
</evidence>
<dbReference type="PANTHER" id="PTHR47287:SF15">
    <property type="entry name" value="ZINC FINGER PROTEIN 3-LIKE"/>
    <property type="match status" value="1"/>
</dbReference>
<name>A0AAD9TF30_9ROSI</name>
<sequence length="124" mass="14144">MYNLHDNDYVRETFSCKYCKREFRSSQALGGHQNAYKQERALTKSRNALGLNLFEPPTFSSLYPNNYYNNNSGHSSYPNSSSSSASLSSSSSFNRSSPLGVRIKSTIHKPIYPMWHSQKFNSNK</sequence>
<dbReference type="GO" id="GO:0005634">
    <property type="term" value="C:nucleus"/>
    <property type="evidence" value="ECO:0007669"/>
    <property type="project" value="UniProtKB-SubCell"/>
</dbReference>
<dbReference type="PANTHER" id="PTHR47287">
    <property type="entry name" value="C2H2 AND C2HC ZINC FINGERS SUPERFAMILY PROTEIN"/>
    <property type="match status" value="1"/>
</dbReference>
<evidence type="ECO:0000256" key="4">
    <source>
        <dbReference type="ARBA" id="ARBA00022833"/>
    </source>
</evidence>